<accession>A0A0D2EZX4</accession>
<dbReference type="AlphaFoldDB" id="A0A0D2EZX4"/>
<proteinExistence type="predicted"/>
<dbReference type="EMBL" id="KN847317">
    <property type="protein sequence ID" value="KIW60245.1"/>
    <property type="molecule type" value="Genomic_DNA"/>
</dbReference>
<dbReference type="HOGENOM" id="CLU_054793_0_0_1"/>
<keyword evidence="2" id="KW-1185">Reference proteome</keyword>
<reference evidence="1 2" key="1">
    <citation type="submission" date="2015-01" db="EMBL/GenBank/DDBJ databases">
        <title>The Genome Sequence of Exophiala xenobiotica CBS118157.</title>
        <authorList>
            <consortium name="The Broad Institute Genomics Platform"/>
            <person name="Cuomo C."/>
            <person name="de Hoog S."/>
            <person name="Gorbushina A."/>
            <person name="Stielow B."/>
            <person name="Teixiera M."/>
            <person name="Abouelleil A."/>
            <person name="Chapman S.B."/>
            <person name="Priest M."/>
            <person name="Young S.K."/>
            <person name="Wortman J."/>
            <person name="Nusbaum C."/>
            <person name="Birren B."/>
        </authorList>
    </citation>
    <scope>NUCLEOTIDE SEQUENCE [LARGE SCALE GENOMIC DNA]</scope>
    <source>
        <strain evidence="1 2">CBS 118157</strain>
    </source>
</reference>
<organism evidence="1 2">
    <name type="scientific">Exophiala xenobiotica</name>
    <dbReference type="NCBI Taxonomy" id="348802"/>
    <lineage>
        <taxon>Eukaryota</taxon>
        <taxon>Fungi</taxon>
        <taxon>Dikarya</taxon>
        <taxon>Ascomycota</taxon>
        <taxon>Pezizomycotina</taxon>
        <taxon>Eurotiomycetes</taxon>
        <taxon>Chaetothyriomycetidae</taxon>
        <taxon>Chaetothyriales</taxon>
        <taxon>Herpotrichiellaceae</taxon>
        <taxon>Exophiala</taxon>
    </lineage>
</organism>
<dbReference type="RefSeq" id="XP_013320829.1">
    <property type="nucleotide sequence ID" value="XM_013465375.1"/>
</dbReference>
<dbReference type="Proteomes" id="UP000054342">
    <property type="component" value="Unassembled WGS sequence"/>
</dbReference>
<name>A0A0D2EZX4_9EURO</name>
<protein>
    <recommendedName>
        <fullName evidence="3">F-box domain-containing protein</fullName>
    </recommendedName>
</protein>
<gene>
    <name evidence="1" type="ORF">PV05_00477</name>
</gene>
<evidence type="ECO:0000313" key="2">
    <source>
        <dbReference type="Proteomes" id="UP000054342"/>
    </source>
</evidence>
<dbReference type="GeneID" id="25322385"/>
<sequence>MDPQKMIGSLAQIPPEIRQLVMRACVEQRCMTMLRLNSQLYDEFAPLVRENFVFNITIDPNSPRTEVALFGTNPVFLEAPFGSTSIKVPACLEGRKLPFHAFKRVDIDIHAPDPRDPAQLIRGFQQVTRLLDWLLPRWRRPYDPPATEAEIESGSHNTGFDLPHIKLTFLQTPRRAWGKTCELAARTKPPQQSNFNAEIFDRSDLEIMLLPFQRIRYAEQMTIILPDGRPHPIFEEICFLVLMSAVHRTPFGLCGDPNGPVGELDSRLQSLEDYCHVCLDYMLDYIPGSNANKLRLERFRNWSSKWRREMKHRLSGKNNGELEENFGGAQSLLDAQTLQTIQLANSVRRIHWSTFFPRALCPQSGLGVPVAWETVYPDGIPALGSVEWLESFMDACVRKATYLAGMAVVVSSDDEV</sequence>
<dbReference type="STRING" id="348802.A0A0D2EZX4"/>
<dbReference type="OrthoDB" id="3940621at2759"/>
<evidence type="ECO:0000313" key="1">
    <source>
        <dbReference type="EMBL" id="KIW60245.1"/>
    </source>
</evidence>
<evidence type="ECO:0008006" key="3">
    <source>
        <dbReference type="Google" id="ProtNLM"/>
    </source>
</evidence>